<keyword evidence="11" id="KW-1185">Reference proteome</keyword>
<dbReference type="Pfam" id="PF00753">
    <property type="entry name" value="Lactamase_B"/>
    <property type="match status" value="1"/>
</dbReference>
<dbReference type="SUPFAM" id="SSF56281">
    <property type="entry name" value="Metallo-hydrolase/oxidoreductase"/>
    <property type="match status" value="1"/>
</dbReference>
<comment type="function">
    <text evidence="8">Zinc phosphodiesterase, which displays some tRNA 3'-processing endonuclease activity. Probably involved in tRNA maturation, by removing a 3'-trailer from precursor tRNA.</text>
</comment>
<feature type="binding site" evidence="8">
    <location>
        <position position="203"/>
    </location>
    <ligand>
        <name>Zn(2+)</name>
        <dbReference type="ChEBI" id="CHEBI:29105"/>
        <label>2</label>
        <note>catalytic</note>
    </ligand>
</feature>
<feature type="active site" description="Proton acceptor" evidence="8">
    <location>
        <position position="67"/>
    </location>
</feature>
<evidence type="ECO:0000259" key="9">
    <source>
        <dbReference type="SMART" id="SM00849"/>
    </source>
</evidence>
<dbReference type="RefSeq" id="WP_307238457.1">
    <property type="nucleotide sequence ID" value="NZ_JAUSQZ010000001.1"/>
</dbReference>
<dbReference type="Pfam" id="PF12706">
    <property type="entry name" value="Lactamase_B_2"/>
    <property type="match status" value="1"/>
</dbReference>
<dbReference type="InterPro" id="IPR036866">
    <property type="entry name" value="RibonucZ/Hydroxyglut_hydro"/>
</dbReference>
<keyword evidence="4 8" id="KW-0479">Metal-binding</keyword>
<gene>
    <name evidence="8" type="primary">rnz</name>
    <name evidence="10" type="ORF">J2S57_000811</name>
</gene>
<evidence type="ECO:0000256" key="5">
    <source>
        <dbReference type="ARBA" id="ARBA00022759"/>
    </source>
</evidence>
<evidence type="ECO:0000313" key="10">
    <source>
        <dbReference type="EMBL" id="MDP9825062.1"/>
    </source>
</evidence>
<feature type="binding site" evidence="8">
    <location>
        <position position="65"/>
    </location>
    <ligand>
        <name>Zn(2+)</name>
        <dbReference type="ChEBI" id="CHEBI:29105"/>
        <label>1</label>
        <note>catalytic</note>
    </ligand>
</feature>
<comment type="similarity">
    <text evidence="8">Belongs to the RNase Z family.</text>
</comment>
<name>A0ABT9NXR5_9ACTN</name>
<dbReference type="Proteomes" id="UP001235712">
    <property type="component" value="Unassembled WGS sequence"/>
</dbReference>
<keyword evidence="7 8" id="KW-0862">Zinc</keyword>
<feature type="binding site" evidence="8">
    <location>
        <position position="140"/>
    </location>
    <ligand>
        <name>Zn(2+)</name>
        <dbReference type="ChEBI" id="CHEBI:29105"/>
        <label>1</label>
        <note>catalytic</note>
    </ligand>
</feature>
<evidence type="ECO:0000256" key="2">
    <source>
        <dbReference type="ARBA" id="ARBA00022694"/>
    </source>
</evidence>
<accession>A0ABT9NXR5</accession>
<evidence type="ECO:0000313" key="11">
    <source>
        <dbReference type="Proteomes" id="UP001235712"/>
    </source>
</evidence>
<dbReference type="PANTHER" id="PTHR46018">
    <property type="entry name" value="ZINC PHOSPHODIESTERASE ELAC PROTEIN 1"/>
    <property type="match status" value="1"/>
</dbReference>
<feature type="binding site" evidence="8">
    <location>
        <position position="203"/>
    </location>
    <ligand>
        <name>Zn(2+)</name>
        <dbReference type="ChEBI" id="CHEBI:29105"/>
        <label>1</label>
        <note>catalytic</note>
    </ligand>
</feature>
<evidence type="ECO:0000256" key="8">
    <source>
        <dbReference type="HAMAP-Rule" id="MF_01818"/>
    </source>
</evidence>
<evidence type="ECO:0000256" key="4">
    <source>
        <dbReference type="ARBA" id="ARBA00022723"/>
    </source>
</evidence>
<keyword evidence="5 8" id="KW-0255">Endonuclease</keyword>
<dbReference type="InterPro" id="IPR013471">
    <property type="entry name" value="RNase_Z/BN"/>
</dbReference>
<feature type="binding site" evidence="8">
    <location>
        <position position="261"/>
    </location>
    <ligand>
        <name>Zn(2+)</name>
        <dbReference type="ChEBI" id="CHEBI:29105"/>
        <label>2</label>
        <note>catalytic</note>
    </ligand>
</feature>
<keyword evidence="3 8" id="KW-0540">Nuclease</keyword>
<evidence type="ECO:0000256" key="1">
    <source>
        <dbReference type="ARBA" id="ARBA00011738"/>
    </source>
</evidence>
<dbReference type="Gene3D" id="3.60.15.10">
    <property type="entry name" value="Ribonuclease Z/Hydroxyacylglutathione hydrolase-like"/>
    <property type="match status" value="1"/>
</dbReference>
<keyword evidence="6 8" id="KW-0378">Hydrolase</keyword>
<evidence type="ECO:0000256" key="6">
    <source>
        <dbReference type="ARBA" id="ARBA00022801"/>
    </source>
</evidence>
<dbReference type="PANTHER" id="PTHR46018:SF2">
    <property type="entry name" value="ZINC PHOSPHODIESTERASE ELAC PROTEIN 1"/>
    <property type="match status" value="1"/>
</dbReference>
<proteinExistence type="inferred from homology"/>
<organism evidence="10 11">
    <name type="scientific">Kineosporia succinea</name>
    <dbReference type="NCBI Taxonomy" id="84632"/>
    <lineage>
        <taxon>Bacteria</taxon>
        <taxon>Bacillati</taxon>
        <taxon>Actinomycetota</taxon>
        <taxon>Actinomycetes</taxon>
        <taxon>Kineosporiales</taxon>
        <taxon>Kineosporiaceae</taxon>
        <taxon>Kineosporia</taxon>
    </lineage>
</organism>
<feature type="binding site" evidence="8">
    <location>
        <position position="68"/>
    </location>
    <ligand>
        <name>Zn(2+)</name>
        <dbReference type="ChEBI" id="CHEBI:29105"/>
        <label>2</label>
        <note>catalytic</note>
    </ligand>
</feature>
<sequence length="315" mass="33965">MSRREVVTLGTSCQIPTRERNHVATYLRLGDLGVLVDCGEGTQRQVVRAGLRTSQIDALFLTHEHGDHTYGVPGLLNRRRVEDVPGPLPVAAPAEAIERLSLLTSFATNGPEPLHEWIPAGHGEVLRLRSWTVRSAPLRHRVPTVGYRFTEDDSRTLIPAVAAEHGVTGPDLGRLQRGETVRGVSLADVSVPRPGQRVAVIMDTAVCDGALELAQGCDLLVSEATYNDDQVALAETNGHLTARQAAELAVAAGVRRLVLTHFSSRYEDLTRHLDEAREVHPDVVVACDLQVIPVPGRIEQTSSGPEGAAAPTAKT</sequence>
<evidence type="ECO:0000256" key="7">
    <source>
        <dbReference type="ARBA" id="ARBA00022833"/>
    </source>
</evidence>
<feature type="binding site" evidence="8">
    <location>
        <position position="63"/>
    </location>
    <ligand>
        <name>Zn(2+)</name>
        <dbReference type="ChEBI" id="CHEBI:29105"/>
        <label>1</label>
        <note>catalytic</note>
    </ligand>
</feature>
<dbReference type="EC" id="3.1.26.11" evidence="8"/>
<comment type="cofactor">
    <cofactor evidence="8">
        <name>Zn(2+)</name>
        <dbReference type="ChEBI" id="CHEBI:29105"/>
    </cofactor>
    <text evidence="8">Binds 2 Zn(2+) ions.</text>
</comment>
<dbReference type="HAMAP" id="MF_01818">
    <property type="entry name" value="RNase_Z_BN"/>
    <property type="match status" value="1"/>
</dbReference>
<feature type="binding site" evidence="8">
    <location>
        <position position="67"/>
    </location>
    <ligand>
        <name>Zn(2+)</name>
        <dbReference type="ChEBI" id="CHEBI:29105"/>
        <label>2</label>
        <note>catalytic</note>
    </ligand>
</feature>
<dbReference type="CDD" id="cd07717">
    <property type="entry name" value="RNaseZ_ZiPD-like_MBL-fold"/>
    <property type="match status" value="1"/>
</dbReference>
<dbReference type="InterPro" id="IPR001279">
    <property type="entry name" value="Metallo-B-lactamas"/>
</dbReference>
<evidence type="ECO:0000256" key="3">
    <source>
        <dbReference type="ARBA" id="ARBA00022722"/>
    </source>
</evidence>
<feature type="domain" description="Metallo-beta-lactamase" evidence="9">
    <location>
        <begin position="21"/>
        <end position="202"/>
    </location>
</feature>
<dbReference type="EMBL" id="JAUSQZ010000001">
    <property type="protein sequence ID" value="MDP9825062.1"/>
    <property type="molecule type" value="Genomic_DNA"/>
</dbReference>
<comment type="caution">
    <text evidence="10">The sequence shown here is derived from an EMBL/GenBank/DDBJ whole genome shotgun (WGS) entry which is preliminary data.</text>
</comment>
<keyword evidence="2 8" id="KW-0819">tRNA processing</keyword>
<reference evidence="10 11" key="1">
    <citation type="submission" date="2023-07" db="EMBL/GenBank/DDBJ databases">
        <title>Sequencing the genomes of 1000 actinobacteria strains.</title>
        <authorList>
            <person name="Klenk H.-P."/>
        </authorList>
    </citation>
    <scope>NUCLEOTIDE SEQUENCE [LARGE SCALE GENOMIC DNA]</scope>
    <source>
        <strain evidence="10 11">DSM 44388</strain>
    </source>
</reference>
<dbReference type="SMART" id="SM00849">
    <property type="entry name" value="Lactamase_B"/>
    <property type="match status" value="1"/>
</dbReference>
<protein>
    <recommendedName>
        <fullName evidence="8">Ribonuclease Z</fullName>
        <shortName evidence="8">RNase Z</shortName>
        <ecNumber evidence="8">3.1.26.11</ecNumber>
    </recommendedName>
    <alternativeName>
        <fullName evidence="8">tRNA 3 endonuclease</fullName>
    </alternativeName>
    <alternativeName>
        <fullName evidence="8">tRNase Z</fullName>
    </alternativeName>
</protein>
<dbReference type="GO" id="GO:0042781">
    <property type="term" value="F:3'-tRNA processing endoribonuclease activity"/>
    <property type="evidence" value="ECO:0007669"/>
    <property type="project" value="UniProtKB-EC"/>
</dbReference>
<comment type="subunit">
    <text evidence="1 8">Homodimer.</text>
</comment>
<comment type="catalytic activity">
    <reaction evidence="8">
        <text>Endonucleolytic cleavage of RNA, removing extra 3' nucleotides from tRNA precursor, generating 3' termini of tRNAs. A 3'-hydroxy group is left at the tRNA terminus and a 5'-phosphoryl group is left at the trailer molecule.</text>
        <dbReference type="EC" id="3.1.26.11"/>
    </reaction>
</comment>